<dbReference type="PRINTS" id="PR00359">
    <property type="entry name" value="BP450"/>
</dbReference>
<evidence type="ECO:0000256" key="6">
    <source>
        <dbReference type="ARBA" id="ARBA00023033"/>
    </source>
</evidence>
<dbReference type="GO" id="GO:0020037">
    <property type="term" value="F:heme binding"/>
    <property type="evidence" value="ECO:0007669"/>
    <property type="project" value="InterPro"/>
</dbReference>
<organism evidence="8 9">
    <name type="scientific">Actinoallomurus bryophytorum</name>
    <dbReference type="NCBI Taxonomy" id="1490222"/>
    <lineage>
        <taxon>Bacteria</taxon>
        <taxon>Bacillati</taxon>
        <taxon>Actinomycetota</taxon>
        <taxon>Actinomycetes</taxon>
        <taxon>Streptosporangiales</taxon>
        <taxon>Thermomonosporaceae</taxon>
        <taxon>Actinoallomurus</taxon>
    </lineage>
</organism>
<dbReference type="Proteomes" id="UP000316096">
    <property type="component" value="Unassembled WGS sequence"/>
</dbReference>
<dbReference type="OrthoDB" id="3203662at2"/>
<dbReference type="AlphaFoldDB" id="A0A543BZH1"/>
<dbReference type="FunFam" id="1.10.630.10:FF:000018">
    <property type="entry name" value="Cytochrome P450 monooxygenase"/>
    <property type="match status" value="1"/>
</dbReference>
<evidence type="ECO:0000313" key="9">
    <source>
        <dbReference type="Proteomes" id="UP000316096"/>
    </source>
</evidence>
<dbReference type="GO" id="GO:0008395">
    <property type="term" value="F:steroid hydroxylase activity"/>
    <property type="evidence" value="ECO:0007669"/>
    <property type="project" value="TreeGrafter"/>
</dbReference>
<comment type="similarity">
    <text evidence="1 7">Belongs to the cytochrome P450 family.</text>
</comment>
<dbReference type="SUPFAM" id="SSF48264">
    <property type="entry name" value="Cytochrome P450"/>
    <property type="match status" value="1"/>
</dbReference>
<keyword evidence="2 7" id="KW-0349">Heme</keyword>
<keyword evidence="3 7" id="KW-0479">Metal-binding</keyword>
<reference evidence="8 9" key="1">
    <citation type="submission" date="2019-06" db="EMBL/GenBank/DDBJ databases">
        <title>Sequencing the genomes of 1000 actinobacteria strains.</title>
        <authorList>
            <person name="Klenk H.-P."/>
        </authorList>
    </citation>
    <scope>NUCLEOTIDE SEQUENCE [LARGE SCALE GENOMIC DNA]</scope>
    <source>
        <strain evidence="8 9">DSM 102200</strain>
    </source>
</reference>
<protein>
    <submittedName>
        <fullName evidence="8">Cytochrome P450 family 142 subfamily A polypeptide 1</fullName>
    </submittedName>
</protein>
<dbReference type="Gene3D" id="1.10.630.10">
    <property type="entry name" value="Cytochrome P450"/>
    <property type="match status" value="1"/>
</dbReference>
<evidence type="ECO:0000256" key="1">
    <source>
        <dbReference type="ARBA" id="ARBA00010617"/>
    </source>
</evidence>
<proteinExistence type="inferred from homology"/>
<dbReference type="GO" id="GO:0005506">
    <property type="term" value="F:iron ion binding"/>
    <property type="evidence" value="ECO:0007669"/>
    <property type="project" value="InterPro"/>
</dbReference>
<comment type="caution">
    <text evidence="8">The sequence shown here is derived from an EMBL/GenBank/DDBJ whole genome shotgun (WGS) entry which is preliminary data.</text>
</comment>
<evidence type="ECO:0000256" key="4">
    <source>
        <dbReference type="ARBA" id="ARBA00023002"/>
    </source>
</evidence>
<dbReference type="PANTHER" id="PTHR46696">
    <property type="entry name" value="P450, PUTATIVE (EUROFUNG)-RELATED"/>
    <property type="match status" value="1"/>
</dbReference>
<accession>A0A543BZH1</accession>
<dbReference type="InterPro" id="IPR002397">
    <property type="entry name" value="Cyt_P450_B"/>
</dbReference>
<keyword evidence="6 7" id="KW-0503">Monooxygenase</keyword>
<dbReference type="PROSITE" id="PS00086">
    <property type="entry name" value="CYTOCHROME_P450"/>
    <property type="match status" value="1"/>
</dbReference>
<dbReference type="Pfam" id="PF00067">
    <property type="entry name" value="p450"/>
    <property type="match status" value="1"/>
</dbReference>
<dbReference type="GO" id="GO:0036199">
    <property type="term" value="F:cholest-4-en-3-one 26-monooxygenase activity"/>
    <property type="evidence" value="ECO:0007669"/>
    <property type="project" value="TreeGrafter"/>
</dbReference>
<dbReference type="InterPro" id="IPR001128">
    <property type="entry name" value="Cyt_P450"/>
</dbReference>
<dbReference type="GO" id="GO:0006707">
    <property type="term" value="P:cholesterol catabolic process"/>
    <property type="evidence" value="ECO:0007669"/>
    <property type="project" value="TreeGrafter"/>
</dbReference>
<gene>
    <name evidence="8" type="ORF">FB559_7517</name>
</gene>
<keyword evidence="4 7" id="KW-0560">Oxidoreductase</keyword>
<dbReference type="InterPro" id="IPR036396">
    <property type="entry name" value="Cyt_P450_sf"/>
</dbReference>
<dbReference type="EMBL" id="VFOZ01000002">
    <property type="protein sequence ID" value="TQL90224.1"/>
    <property type="molecule type" value="Genomic_DNA"/>
</dbReference>
<evidence type="ECO:0000313" key="8">
    <source>
        <dbReference type="EMBL" id="TQL90224.1"/>
    </source>
</evidence>
<sequence>MPGDVSDQPINSAINLTSGRFWGRNPHAELAWMRENCPVYWDPSGAVWGASTYFEIKQVSRRPDLFCSGEGIRPDADRMPMMIDMDDPEHKLRRKLVSAGFTPRRVSGRRAYLERVCDEIIDKVCEQGECDLVADLAAQLPLIVIGDALGFEPEDRQSLLKWSDDMLSALTGGDDPALIEDAAEAFARFNDHTAHVIADRRRCPHDDLISTLIDSRVDGSHLDQDSLLVELLLILIGGDETTRHVISGGAWQLFLHPEQRRRLTGDLALIPTAVEEMLRWVSPIKNMARTATRDTRLNGRTIHEGDKLLLLYPSANRDALVFADPGTFDIGRSPNEHLAFGNGPHFCLGNSLARLEMTVMFEKLLTRLPDIEPVDRQEPAYRPANFVSGYETMPVRFTPTRRSGATA</sequence>
<evidence type="ECO:0000256" key="2">
    <source>
        <dbReference type="ARBA" id="ARBA00022617"/>
    </source>
</evidence>
<dbReference type="InterPro" id="IPR017972">
    <property type="entry name" value="Cyt_P450_CS"/>
</dbReference>
<name>A0A543BZH1_9ACTN</name>
<dbReference type="PANTHER" id="PTHR46696:SF4">
    <property type="entry name" value="BIOTIN BIOSYNTHESIS CYTOCHROME P450"/>
    <property type="match status" value="1"/>
</dbReference>
<evidence type="ECO:0000256" key="7">
    <source>
        <dbReference type="RuleBase" id="RU000461"/>
    </source>
</evidence>
<keyword evidence="9" id="KW-1185">Reference proteome</keyword>
<keyword evidence="5 7" id="KW-0408">Iron</keyword>
<evidence type="ECO:0000256" key="5">
    <source>
        <dbReference type="ARBA" id="ARBA00023004"/>
    </source>
</evidence>
<evidence type="ECO:0000256" key="3">
    <source>
        <dbReference type="ARBA" id="ARBA00022723"/>
    </source>
</evidence>
<dbReference type="CDD" id="cd11033">
    <property type="entry name" value="CYP142-like"/>
    <property type="match status" value="1"/>
</dbReference>